<proteinExistence type="predicted"/>
<dbReference type="AlphaFoldDB" id="A0AAD3Y8A8"/>
<accession>A0AAD3Y8A8</accession>
<protein>
    <submittedName>
        <fullName evidence="2">Uncharacterized protein</fullName>
    </submittedName>
</protein>
<sequence>MAAIPLCYKMSYKSQSLSAAKIPKGFSYERHIIHEGFRCLSSISPNISGRWKVVLADTIIASRKGSKSNADPENSFQKEQLYPIYYYSLESKSSVKHQILSDSYLEKLKNETKHPTSNSTNDTTQHGDRGSLLKARKALGSLDAYLAALT</sequence>
<feature type="compositionally biased region" description="Polar residues" evidence="1">
    <location>
        <begin position="115"/>
        <end position="124"/>
    </location>
</feature>
<organism evidence="2 3">
    <name type="scientific">Nepenthes gracilis</name>
    <name type="common">Slender pitcher plant</name>
    <dbReference type="NCBI Taxonomy" id="150966"/>
    <lineage>
        <taxon>Eukaryota</taxon>
        <taxon>Viridiplantae</taxon>
        <taxon>Streptophyta</taxon>
        <taxon>Embryophyta</taxon>
        <taxon>Tracheophyta</taxon>
        <taxon>Spermatophyta</taxon>
        <taxon>Magnoliopsida</taxon>
        <taxon>eudicotyledons</taxon>
        <taxon>Gunneridae</taxon>
        <taxon>Pentapetalae</taxon>
        <taxon>Caryophyllales</taxon>
        <taxon>Nepenthaceae</taxon>
        <taxon>Nepenthes</taxon>
    </lineage>
</organism>
<name>A0AAD3Y8A8_NEPGR</name>
<evidence type="ECO:0000256" key="1">
    <source>
        <dbReference type="SAM" id="MobiDB-lite"/>
    </source>
</evidence>
<dbReference type="Proteomes" id="UP001279734">
    <property type="component" value="Unassembled WGS sequence"/>
</dbReference>
<gene>
    <name evidence="2" type="ORF">Nepgr_032444</name>
</gene>
<evidence type="ECO:0000313" key="3">
    <source>
        <dbReference type="Proteomes" id="UP001279734"/>
    </source>
</evidence>
<feature type="region of interest" description="Disordered" evidence="1">
    <location>
        <begin position="110"/>
        <end position="129"/>
    </location>
</feature>
<dbReference type="EMBL" id="BSYO01000038">
    <property type="protein sequence ID" value="GMH30601.1"/>
    <property type="molecule type" value="Genomic_DNA"/>
</dbReference>
<comment type="caution">
    <text evidence="2">The sequence shown here is derived from an EMBL/GenBank/DDBJ whole genome shotgun (WGS) entry which is preliminary data.</text>
</comment>
<reference evidence="2" key="1">
    <citation type="submission" date="2023-05" db="EMBL/GenBank/DDBJ databases">
        <title>Nepenthes gracilis genome sequencing.</title>
        <authorList>
            <person name="Fukushima K."/>
        </authorList>
    </citation>
    <scope>NUCLEOTIDE SEQUENCE</scope>
    <source>
        <strain evidence="2">SING2019-196</strain>
    </source>
</reference>
<keyword evidence="3" id="KW-1185">Reference proteome</keyword>
<evidence type="ECO:0000313" key="2">
    <source>
        <dbReference type="EMBL" id="GMH30601.1"/>
    </source>
</evidence>